<dbReference type="HOGENOM" id="CLU_895008_0_0_1"/>
<keyword evidence="3" id="KW-1185">Reference proteome</keyword>
<protein>
    <submittedName>
        <fullName evidence="1 2">Uncharacterized protein</fullName>
    </submittedName>
</protein>
<dbReference type="InterPro" id="IPR011335">
    <property type="entry name" value="Restrct_endonuc-II-like"/>
</dbReference>
<evidence type="ECO:0000313" key="2">
    <source>
        <dbReference type="EnsemblMetazoa" id="CapteP191645"/>
    </source>
</evidence>
<dbReference type="PANTHER" id="PTHR47526:SF3">
    <property type="entry name" value="PHD-TYPE DOMAIN-CONTAINING PROTEIN"/>
    <property type="match status" value="1"/>
</dbReference>
<dbReference type="EMBL" id="AMQN01016569">
    <property type="status" value="NOT_ANNOTATED_CDS"/>
    <property type="molecule type" value="Genomic_DNA"/>
</dbReference>
<evidence type="ECO:0000313" key="3">
    <source>
        <dbReference type="Proteomes" id="UP000014760"/>
    </source>
</evidence>
<sequence>MDRCFTKKAMKNFCSLEGYTFFVFGWVQEVFHQKLTSDSILFKAQIEAAVRLGVNKTACTDRACAWNQFSVKKVEPKRIASVSFFSLKASSSKRPAPPLSNGNEDKQAAFIMVLGTASSSPVVLSTFKEYAGCFHAPSQPPARQMPPLVKELAALGKTTLTKEKVDFVESATCAQSSVPMWYEQRVWWITASIAHCVLHTAMDDPTPSIIKARNSTIMQHALDDKDFFMDSDGCLKTTHKHYTQVRFQMLMTQAKYADFVVFAPSDMIVQRIPRNAVFIQEMEKACQKFWIWLTSAQYCWMPGVRFTKNST</sequence>
<accession>R7VHB2</accession>
<dbReference type="PANTHER" id="PTHR47526">
    <property type="entry name" value="ATP-DEPENDENT DNA HELICASE"/>
    <property type="match status" value="1"/>
</dbReference>
<dbReference type="InterPro" id="IPR011604">
    <property type="entry name" value="PDDEXK-like_dom_sf"/>
</dbReference>
<reference evidence="3" key="1">
    <citation type="submission" date="2012-12" db="EMBL/GenBank/DDBJ databases">
        <authorList>
            <person name="Hellsten U."/>
            <person name="Grimwood J."/>
            <person name="Chapman J.A."/>
            <person name="Shapiro H."/>
            <person name="Aerts A."/>
            <person name="Otillar R.P."/>
            <person name="Terry A.Y."/>
            <person name="Boore J.L."/>
            <person name="Simakov O."/>
            <person name="Marletaz F."/>
            <person name="Cho S.-J."/>
            <person name="Edsinger-Gonzales E."/>
            <person name="Havlak P."/>
            <person name="Kuo D.-H."/>
            <person name="Larsson T."/>
            <person name="Lv J."/>
            <person name="Arendt D."/>
            <person name="Savage R."/>
            <person name="Osoegawa K."/>
            <person name="de Jong P."/>
            <person name="Lindberg D.R."/>
            <person name="Seaver E.C."/>
            <person name="Weisblat D.A."/>
            <person name="Putnam N.H."/>
            <person name="Grigoriev I.V."/>
            <person name="Rokhsar D.S."/>
        </authorList>
    </citation>
    <scope>NUCLEOTIDE SEQUENCE</scope>
    <source>
        <strain evidence="3">I ESC-2004</strain>
    </source>
</reference>
<dbReference type="AlphaFoldDB" id="R7VHB2"/>
<dbReference type="Gene3D" id="3.90.320.10">
    <property type="match status" value="1"/>
</dbReference>
<organism evidence="1">
    <name type="scientific">Capitella teleta</name>
    <name type="common">Polychaete worm</name>
    <dbReference type="NCBI Taxonomy" id="283909"/>
    <lineage>
        <taxon>Eukaryota</taxon>
        <taxon>Metazoa</taxon>
        <taxon>Spiralia</taxon>
        <taxon>Lophotrochozoa</taxon>
        <taxon>Annelida</taxon>
        <taxon>Polychaeta</taxon>
        <taxon>Sedentaria</taxon>
        <taxon>Scolecida</taxon>
        <taxon>Capitellidae</taxon>
        <taxon>Capitella</taxon>
    </lineage>
</organism>
<proteinExistence type="predicted"/>
<evidence type="ECO:0000313" key="1">
    <source>
        <dbReference type="EMBL" id="ELU17972.1"/>
    </source>
</evidence>
<dbReference type="GO" id="GO:0006281">
    <property type="term" value="P:DNA repair"/>
    <property type="evidence" value="ECO:0007669"/>
    <property type="project" value="UniProtKB-ARBA"/>
</dbReference>
<gene>
    <name evidence="1" type="ORF">CAPTEDRAFT_191645</name>
</gene>
<name>R7VHB2_CAPTE</name>
<dbReference type="EMBL" id="KB292196">
    <property type="protein sequence ID" value="ELU17972.1"/>
    <property type="molecule type" value="Genomic_DNA"/>
</dbReference>
<dbReference type="Proteomes" id="UP000014760">
    <property type="component" value="Unassembled WGS sequence"/>
</dbReference>
<dbReference type="SUPFAM" id="SSF52980">
    <property type="entry name" value="Restriction endonuclease-like"/>
    <property type="match status" value="1"/>
</dbReference>
<dbReference type="EnsemblMetazoa" id="CapteT191645">
    <property type="protein sequence ID" value="CapteP191645"/>
    <property type="gene ID" value="CapteG191645"/>
</dbReference>
<dbReference type="OMA" id="NTSSCIM"/>
<dbReference type="OrthoDB" id="10005682at2759"/>
<reference evidence="1 3" key="2">
    <citation type="journal article" date="2013" name="Nature">
        <title>Insights into bilaterian evolution from three spiralian genomes.</title>
        <authorList>
            <person name="Simakov O."/>
            <person name="Marletaz F."/>
            <person name="Cho S.J."/>
            <person name="Edsinger-Gonzales E."/>
            <person name="Havlak P."/>
            <person name="Hellsten U."/>
            <person name="Kuo D.H."/>
            <person name="Larsson T."/>
            <person name="Lv J."/>
            <person name="Arendt D."/>
            <person name="Savage R."/>
            <person name="Osoegawa K."/>
            <person name="de Jong P."/>
            <person name="Grimwood J."/>
            <person name="Chapman J.A."/>
            <person name="Shapiro H."/>
            <person name="Aerts A."/>
            <person name="Otillar R.P."/>
            <person name="Terry A.Y."/>
            <person name="Boore J.L."/>
            <person name="Grigoriev I.V."/>
            <person name="Lindberg D.R."/>
            <person name="Seaver E.C."/>
            <person name="Weisblat D.A."/>
            <person name="Putnam N.H."/>
            <person name="Rokhsar D.S."/>
        </authorList>
    </citation>
    <scope>NUCLEOTIDE SEQUENCE</scope>
    <source>
        <strain evidence="1 3">I ESC-2004</strain>
    </source>
</reference>
<dbReference type="STRING" id="283909.R7VHB2"/>
<reference evidence="2" key="3">
    <citation type="submission" date="2015-06" db="UniProtKB">
        <authorList>
            <consortium name="EnsemblMetazoa"/>
        </authorList>
    </citation>
    <scope>IDENTIFICATION</scope>
</reference>